<evidence type="ECO:0000313" key="2">
    <source>
        <dbReference type="Proteomes" id="UP000186601"/>
    </source>
</evidence>
<protein>
    <submittedName>
        <fullName evidence="1">Uncharacterized protein</fullName>
    </submittedName>
</protein>
<proteinExistence type="predicted"/>
<name>A0A2R6S515_9APHY</name>
<dbReference type="Proteomes" id="UP000186601">
    <property type="component" value="Unassembled WGS sequence"/>
</dbReference>
<sequence length="71" mass="8246">MSHTERVTYTLPVTIIYIQRAPYKQATMSIHRRVIASGHTPFHRFERSIISKVGDYIYVDCIGDESEMETV</sequence>
<keyword evidence="2" id="KW-1185">Reference proteome</keyword>
<dbReference type="EMBL" id="MLYV02000057">
    <property type="protein sequence ID" value="PSS37352.1"/>
    <property type="molecule type" value="Genomic_DNA"/>
</dbReference>
<comment type="caution">
    <text evidence="1">The sequence shown here is derived from an EMBL/GenBank/DDBJ whole genome shotgun (WGS) entry which is preliminary data.</text>
</comment>
<accession>A0A2R6S515</accession>
<gene>
    <name evidence="1" type="ORF">PHLCEN_2v829</name>
</gene>
<reference evidence="1 2" key="1">
    <citation type="submission" date="2018-02" db="EMBL/GenBank/DDBJ databases">
        <title>Genome sequence of the basidiomycete white-rot fungus Phlebia centrifuga.</title>
        <authorList>
            <person name="Granchi Z."/>
            <person name="Peng M."/>
            <person name="de Vries R.P."/>
            <person name="Hilden K."/>
            <person name="Makela M.R."/>
            <person name="Grigoriev I."/>
            <person name="Riley R."/>
        </authorList>
    </citation>
    <scope>NUCLEOTIDE SEQUENCE [LARGE SCALE GENOMIC DNA]</scope>
    <source>
        <strain evidence="1 2">FBCC195</strain>
    </source>
</reference>
<evidence type="ECO:0000313" key="1">
    <source>
        <dbReference type="EMBL" id="PSS37352.1"/>
    </source>
</evidence>
<organism evidence="1 2">
    <name type="scientific">Hermanssonia centrifuga</name>
    <dbReference type="NCBI Taxonomy" id="98765"/>
    <lineage>
        <taxon>Eukaryota</taxon>
        <taxon>Fungi</taxon>
        <taxon>Dikarya</taxon>
        <taxon>Basidiomycota</taxon>
        <taxon>Agaricomycotina</taxon>
        <taxon>Agaricomycetes</taxon>
        <taxon>Polyporales</taxon>
        <taxon>Meruliaceae</taxon>
        <taxon>Hermanssonia</taxon>
    </lineage>
</organism>
<dbReference type="AlphaFoldDB" id="A0A2R6S515"/>